<dbReference type="Gene3D" id="1.10.10.10">
    <property type="entry name" value="Winged helix-like DNA-binding domain superfamily/Winged helix DNA-binding domain"/>
    <property type="match status" value="1"/>
</dbReference>
<dbReference type="SMART" id="SM00895">
    <property type="entry name" value="FCD"/>
    <property type="match status" value="1"/>
</dbReference>
<dbReference type="InterPro" id="IPR008920">
    <property type="entry name" value="TF_FadR/GntR_C"/>
</dbReference>
<keyword evidence="7" id="KW-1185">Reference proteome</keyword>
<evidence type="ECO:0000256" key="3">
    <source>
        <dbReference type="ARBA" id="ARBA00023163"/>
    </source>
</evidence>
<dbReference type="SUPFAM" id="SSF46785">
    <property type="entry name" value="Winged helix' DNA-binding domain"/>
    <property type="match status" value="1"/>
</dbReference>
<dbReference type="SUPFAM" id="SSF48008">
    <property type="entry name" value="GntR ligand-binding domain-like"/>
    <property type="match status" value="1"/>
</dbReference>
<dbReference type="Gene3D" id="1.20.120.530">
    <property type="entry name" value="GntR ligand-binding domain-like"/>
    <property type="match status" value="1"/>
</dbReference>
<dbReference type="STRING" id="356660.SAMN05444336_106110"/>
<dbReference type="InterPro" id="IPR011711">
    <property type="entry name" value="GntR_C"/>
</dbReference>
<dbReference type="Pfam" id="PF00392">
    <property type="entry name" value="GntR"/>
    <property type="match status" value="1"/>
</dbReference>
<evidence type="ECO:0000259" key="5">
    <source>
        <dbReference type="PROSITE" id="PS50949"/>
    </source>
</evidence>
<dbReference type="EMBL" id="FNMZ01000006">
    <property type="protein sequence ID" value="SDX53599.1"/>
    <property type="molecule type" value="Genomic_DNA"/>
</dbReference>
<evidence type="ECO:0000256" key="2">
    <source>
        <dbReference type="ARBA" id="ARBA00023125"/>
    </source>
</evidence>
<dbReference type="GO" id="GO:0003700">
    <property type="term" value="F:DNA-binding transcription factor activity"/>
    <property type="evidence" value="ECO:0007669"/>
    <property type="project" value="InterPro"/>
</dbReference>
<dbReference type="AlphaFoldDB" id="A0A1H3CJD5"/>
<dbReference type="InterPro" id="IPR036388">
    <property type="entry name" value="WH-like_DNA-bd_sf"/>
</dbReference>
<organism evidence="6 7">
    <name type="scientific">Albimonas donghaensis</name>
    <dbReference type="NCBI Taxonomy" id="356660"/>
    <lineage>
        <taxon>Bacteria</taxon>
        <taxon>Pseudomonadati</taxon>
        <taxon>Pseudomonadota</taxon>
        <taxon>Alphaproteobacteria</taxon>
        <taxon>Rhodobacterales</taxon>
        <taxon>Paracoccaceae</taxon>
        <taxon>Albimonas</taxon>
    </lineage>
</organism>
<name>A0A1H3CJD5_9RHOB</name>
<dbReference type="Proteomes" id="UP000199118">
    <property type="component" value="Unassembled WGS sequence"/>
</dbReference>
<proteinExistence type="predicted"/>
<protein>
    <submittedName>
        <fullName evidence="6">Transcriptional regulator, GntR family</fullName>
    </submittedName>
</protein>
<reference evidence="6 7" key="1">
    <citation type="submission" date="2016-10" db="EMBL/GenBank/DDBJ databases">
        <authorList>
            <person name="de Groot N.N."/>
        </authorList>
    </citation>
    <scope>NUCLEOTIDE SEQUENCE [LARGE SCALE GENOMIC DNA]</scope>
    <source>
        <strain evidence="6 7">DSM 17890</strain>
    </source>
</reference>
<feature type="region of interest" description="Disordered" evidence="4">
    <location>
        <begin position="1"/>
        <end position="52"/>
    </location>
</feature>
<dbReference type="GO" id="GO:0003677">
    <property type="term" value="F:DNA binding"/>
    <property type="evidence" value="ECO:0007669"/>
    <property type="project" value="UniProtKB-KW"/>
</dbReference>
<dbReference type="PROSITE" id="PS50949">
    <property type="entry name" value="HTH_GNTR"/>
    <property type="match status" value="1"/>
</dbReference>
<dbReference type="SMART" id="SM00345">
    <property type="entry name" value="HTH_GNTR"/>
    <property type="match status" value="1"/>
</dbReference>
<evidence type="ECO:0000313" key="7">
    <source>
        <dbReference type="Proteomes" id="UP000199118"/>
    </source>
</evidence>
<sequence length="286" mass="29629">MPQWSRDAPRPLRTARPAFAPADRFVTGGGATGGGATGGGATGGGGATPEAGRLFSLPPGRALEICGSLHRAILEHRIAPGAKLSEDEVGELFGASRTVARAALHALAHSGLVTMERNRGAFVARPDKREANEVFEARALIEPRVARMAAAHVGAGTDAAGTGEMAALRAHLDAEHAAVAADDKGRALSLSGEFHIRLADIADQHVLAGMVRGLVARSSLIIALYWRRVDTTCESHAHHALLDALEAGDGDAAEEIMRGHIVDLRSGLDLGDRGAPTATLAEALGR</sequence>
<keyword evidence="2" id="KW-0238">DNA-binding</keyword>
<dbReference type="InterPro" id="IPR000524">
    <property type="entry name" value="Tscrpt_reg_HTH_GntR"/>
</dbReference>
<evidence type="ECO:0000313" key="6">
    <source>
        <dbReference type="EMBL" id="SDX53599.1"/>
    </source>
</evidence>
<dbReference type="OrthoDB" id="7618373at2"/>
<evidence type="ECO:0000256" key="4">
    <source>
        <dbReference type="SAM" id="MobiDB-lite"/>
    </source>
</evidence>
<evidence type="ECO:0000256" key="1">
    <source>
        <dbReference type="ARBA" id="ARBA00023015"/>
    </source>
</evidence>
<dbReference type="PANTHER" id="PTHR43537:SF53">
    <property type="entry name" value="HTH-TYPE TRANSCRIPTIONAL REPRESSOR NANR"/>
    <property type="match status" value="1"/>
</dbReference>
<keyword evidence="3" id="KW-0804">Transcription</keyword>
<feature type="domain" description="HTH gntR-type" evidence="5">
    <location>
        <begin position="59"/>
        <end position="126"/>
    </location>
</feature>
<feature type="compositionally biased region" description="Gly residues" evidence="4">
    <location>
        <begin position="27"/>
        <end position="47"/>
    </location>
</feature>
<gene>
    <name evidence="6" type="ORF">SAMN05444336_106110</name>
</gene>
<dbReference type="Pfam" id="PF07729">
    <property type="entry name" value="FCD"/>
    <property type="match status" value="1"/>
</dbReference>
<dbReference type="PANTHER" id="PTHR43537">
    <property type="entry name" value="TRANSCRIPTIONAL REGULATOR, GNTR FAMILY"/>
    <property type="match status" value="1"/>
</dbReference>
<dbReference type="InterPro" id="IPR036390">
    <property type="entry name" value="WH_DNA-bd_sf"/>
</dbReference>
<keyword evidence="1" id="KW-0805">Transcription regulation</keyword>
<accession>A0A1H3CJD5</accession>
<dbReference type="RefSeq" id="WP_092683589.1">
    <property type="nucleotide sequence ID" value="NZ_FNMZ01000006.1"/>
</dbReference>